<dbReference type="PANTHER" id="PTHR22663">
    <property type="entry name" value="RING FINGER PROTEIN NARYA-RELATED"/>
    <property type="match status" value="1"/>
</dbReference>
<accession>A0A835CYP0</accession>
<dbReference type="Pfam" id="PF14634">
    <property type="entry name" value="zf-RING_5"/>
    <property type="match status" value="1"/>
</dbReference>
<dbReference type="GO" id="GO:0008270">
    <property type="term" value="F:zinc ion binding"/>
    <property type="evidence" value="ECO:0007669"/>
    <property type="project" value="UniProtKB-KW"/>
</dbReference>
<dbReference type="InterPro" id="IPR013083">
    <property type="entry name" value="Znf_RING/FYVE/PHD"/>
</dbReference>
<dbReference type="AlphaFoldDB" id="A0A835CYP0"/>
<gene>
    <name evidence="6" type="ORF">HCN44_009263</name>
</gene>
<feature type="domain" description="RING-type" evidence="5">
    <location>
        <begin position="8"/>
        <end position="47"/>
    </location>
</feature>
<keyword evidence="1 4" id="KW-0863">Zinc-finger</keyword>
<evidence type="ECO:0000313" key="7">
    <source>
        <dbReference type="Proteomes" id="UP000639338"/>
    </source>
</evidence>
<reference evidence="6 7" key="1">
    <citation type="submission" date="2020-08" db="EMBL/GenBank/DDBJ databases">
        <title>Aphidius gifuensis genome sequencing and assembly.</title>
        <authorList>
            <person name="Du Z."/>
        </authorList>
    </citation>
    <scope>NUCLEOTIDE SEQUENCE [LARGE SCALE GENOMIC DNA]</scope>
    <source>
        <strain evidence="6">YNYX2018</strain>
        <tissue evidence="6">Adults</tissue>
    </source>
</reference>
<dbReference type="SMART" id="SM00184">
    <property type="entry name" value="RING"/>
    <property type="match status" value="1"/>
</dbReference>
<dbReference type="GO" id="GO:0000795">
    <property type="term" value="C:synaptonemal complex"/>
    <property type="evidence" value="ECO:0007669"/>
    <property type="project" value="InterPro"/>
</dbReference>
<keyword evidence="1 4" id="KW-0479">Metal-binding</keyword>
<proteinExistence type="predicted"/>
<evidence type="ECO:0000259" key="5">
    <source>
        <dbReference type="PROSITE" id="PS50089"/>
    </source>
</evidence>
<dbReference type="OrthoDB" id="2535391at2759"/>
<dbReference type="PROSITE" id="PS50089">
    <property type="entry name" value="ZF_RING_2"/>
    <property type="match status" value="1"/>
</dbReference>
<keyword evidence="7" id="KW-1185">Reference proteome</keyword>
<dbReference type="EMBL" id="JACMRX010000001">
    <property type="protein sequence ID" value="KAF7997865.1"/>
    <property type="molecule type" value="Genomic_DNA"/>
</dbReference>
<comment type="caution">
    <text evidence="6">The sequence shown here is derived from an EMBL/GenBank/DDBJ whole genome shotgun (WGS) entry which is preliminary data.</text>
</comment>
<dbReference type="GO" id="GO:0007131">
    <property type="term" value="P:reciprocal meiotic recombination"/>
    <property type="evidence" value="ECO:0007669"/>
    <property type="project" value="InterPro"/>
</dbReference>
<evidence type="ECO:0000313" key="6">
    <source>
        <dbReference type="EMBL" id="KAF7997865.1"/>
    </source>
</evidence>
<dbReference type="Proteomes" id="UP000639338">
    <property type="component" value="Unassembled WGS sequence"/>
</dbReference>
<dbReference type="SUPFAM" id="SSF57850">
    <property type="entry name" value="RING/U-box"/>
    <property type="match status" value="1"/>
</dbReference>
<dbReference type="GO" id="GO:0019789">
    <property type="term" value="F:SUMO transferase activity"/>
    <property type="evidence" value="ECO:0007669"/>
    <property type="project" value="InterPro"/>
</dbReference>
<evidence type="ECO:0000256" key="2">
    <source>
        <dbReference type="ARBA" id="ARBA00022833"/>
    </source>
</evidence>
<sequence>MEINGYRCNNCATSMEKKERQFYITQCGHLFCQKCNEAAKAKCPVCHAVGVQSLILKKPLPSAVSSLFKNSLDQIDQTGTILKFQFSQQLNLSNQLEILDKKYERIKKVHWQLMKQAKPLMEKNKKLKMIINSIQSRYHHNTPPTHDSPMMVDPSLKSFNGSFVLPTTNQFYDHSRHSSSNQRLSDYRQSTRYLTPSSSDVTVSPAIYSSAGAAYDTPMPRAQESFNDLNSFKLQLN</sequence>
<keyword evidence="3" id="KW-0469">Meiosis</keyword>
<dbReference type="GO" id="GO:0016925">
    <property type="term" value="P:protein sumoylation"/>
    <property type="evidence" value="ECO:0007669"/>
    <property type="project" value="TreeGrafter"/>
</dbReference>
<dbReference type="InterPro" id="IPR042123">
    <property type="entry name" value="Zip3/RNF212-like"/>
</dbReference>
<evidence type="ECO:0000256" key="1">
    <source>
        <dbReference type="ARBA" id="ARBA00022771"/>
    </source>
</evidence>
<protein>
    <recommendedName>
        <fullName evidence="5">RING-type domain-containing protein</fullName>
    </recommendedName>
</protein>
<dbReference type="InterPro" id="IPR001841">
    <property type="entry name" value="Znf_RING"/>
</dbReference>
<organism evidence="6 7">
    <name type="scientific">Aphidius gifuensis</name>
    <name type="common">Parasitoid wasp</name>
    <dbReference type="NCBI Taxonomy" id="684658"/>
    <lineage>
        <taxon>Eukaryota</taxon>
        <taxon>Metazoa</taxon>
        <taxon>Ecdysozoa</taxon>
        <taxon>Arthropoda</taxon>
        <taxon>Hexapoda</taxon>
        <taxon>Insecta</taxon>
        <taxon>Pterygota</taxon>
        <taxon>Neoptera</taxon>
        <taxon>Endopterygota</taxon>
        <taxon>Hymenoptera</taxon>
        <taxon>Apocrita</taxon>
        <taxon>Ichneumonoidea</taxon>
        <taxon>Braconidae</taxon>
        <taxon>Aphidiinae</taxon>
        <taxon>Aphidius</taxon>
    </lineage>
</organism>
<evidence type="ECO:0000256" key="4">
    <source>
        <dbReference type="PROSITE-ProRule" id="PRU00175"/>
    </source>
</evidence>
<name>A0A835CYP0_APHGI</name>
<dbReference type="GO" id="GO:0007129">
    <property type="term" value="P:homologous chromosome pairing at meiosis"/>
    <property type="evidence" value="ECO:0007669"/>
    <property type="project" value="TreeGrafter"/>
</dbReference>
<evidence type="ECO:0000256" key="3">
    <source>
        <dbReference type="ARBA" id="ARBA00023254"/>
    </source>
</evidence>
<dbReference type="PANTHER" id="PTHR22663:SF17">
    <property type="entry name" value="RING FINGER PROTEIN NARYA-RELATED"/>
    <property type="match status" value="1"/>
</dbReference>
<dbReference type="Gene3D" id="3.30.40.10">
    <property type="entry name" value="Zinc/RING finger domain, C3HC4 (zinc finger)"/>
    <property type="match status" value="1"/>
</dbReference>
<keyword evidence="2" id="KW-0862">Zinc</keyword>